<dbReference type="InterPro" id="IPR003099">
    <property type="entry name" value="Prephen_DH"/>
</dbReference>
<evidence type="ECO:0000259" key="10">
    <source>
        <dbReference type="PROSITE" id="PS51671"/>
    </source>
</evidence>
<evidence type="ECO:0000256" key="5">
    <source>
        <dbReference type="ARBA" id="ARBA00023002"/>
    </source>
</evidence>
<dbReference type="InterPro" id="IPR046826">
    <property type="entry name" value="PDH_N"/>
</dbReference>
<reference evidence="11" key="1">
    <citation type="submission" date="2020-05" db="EMBL/GenBank/DDBJ databases">
        <authorList>
            <person name="Chiriac C."/>
            <person name="Salcher M."/>
            <person name="Ghai R."/>
            <person name="Kavagutti S V."/>
        </authorList>
    </citation>
    <scope>NUCLEOTIDE SEQUENCE</scope>
</reference>
<organism evidence="11">
    <name type="scientific">freshwater metagenome</name>
    <dbReference type="NCBI Taxonomy" id="449393"/>
    <lineage>
        <taxon>unclassified sequences</taxon>
        <taxon>metagenomes</taxon>
        <taxon>ecological metagenomes</taxon>
    </lineage>
</organism>
<comment type="pathway">
    <text evidence="1">Amino-acid biosynthesis; L-tyrosine biosynthesis; (4-hydroxyphenyl)pyruvate from prephenate (NAD(+) route): step 1/1.</text>
</comment>
<keyword evidence="4" id="KW-0827">Tyrosine biosynthesis</keyword>
<evidence type="ECO:0000256" key="3">
    <source>
        <dbReference type="ARBA" id="ARBA00016891"/>
    </source>
</evidence>
<feature type="domain" description="ACT" evidence="10">
    <location>
        <begin position="283"/>
        <end position="354"/>
    </location>
</feature>
<feature type="domain" description="Prephenate/arogenate dehydrogenase" evidence="9">
    <location>
        <begin position="5"/>
        <end position="279"/>
    </location>
</feature>
<dbReference type="InterPro" id="IPR050812">
    <property type="entry name" value="Preph/Arog_dehydrog"/>
</dbReference>
<protein>
    <recommendedName>
        <fullName evidence="3">Prephenate dehydrogenase</fullName>
        <ecNumber evidence="2">1.3.1.12</ecNumber>
    </recommendedName>
</protein>
<dbReference type="InterPro" id="IPR045865">
    <property type="entry name" value="ACT-like_dom_sf"/>
</dbReference>
<dbReference type="GO" id="GO:0070403">
    <property type="term" value="F:NAD+ binding"/>
    <property type="evidence" value="ECO:0007669"/>
    <property type="project" value="InterPro"/>
</dbReference>
<evidence type="ECO:0000256" key="1">
    <source>
        <dbReference type="ARBA" id="ARBA00005067"/>
    </source>
</evidence>
<dbReference type="InterPro" id="IPR046825">
    <property type="entry name" value="PDH_C"/>
</dbReference>
<evidence type="ECO:0000256" key="6">
    <source>
        <dbReference type="ARBA" id="ARBA00023027"/>
    </source>
</evidence>
<comment type="catalytic activity">
    <reaction evidence="8">
        <text>prephenate + NAD(+) = 3-(4-hydroxyphenyl)pyruvate + CO2 + NADH</text>
        <dbReference type="Rhea" id="RHEA:13869"/>
        <dbReference type="ChEBI" id="CHEBI:16526"/>
        <dbReference type="ChEBI" id="CHEBI:29934"/>
        <dbReference type="ChEBI" id="CHEBI:36242"/>
        <dbReference type="ChEBI" id="CHEBI:57540"/>
        <dbReference type="ChEBI" id="CHEBI:57945"/>
        <dbReference type="EC" id="1.3.1.12"/>
    </reaction>
</comment>
<dbReference type="InterPro" id="IPR002912">
    <property type="entry name" value="ACT_dom"/>
</dbReference>
<proteinExistence type="predicted"/>
<keyword evidence="5" id="KW-0560">Oxidoreductase</keyword>
<keyword evidence="7" id="KW-0028">Amino-acid biosynthesis</keyword>
<dbReference type="UniPathway" id="UPA00122">
    <property type="reaction ID" value="UER00961"/>
</dbReference>
<dbReference type="EMBL" id="CAEZXM010000042">
    <property type="protein sequence ID" value="CAB4683275.1"/>
    <property type="molecule type" value="Genomic_DNA"/>
</dbReference>
<evidence type="ECO:0000313" key="11">
    <source>
        <dbReference type="EMBL" id="CAB4683275.1"/>
    </source>
</evidence>
<dbReference type="PROSITE" id="PS51671">
    <property type="entry name" value="ACT"/>
    <property type="match status" value="1"/>
</dbReference>
<name>A0A6J6NEZ4_9ZZZZ</name>
<dbReference type="Pfam" id="PF02153">
    <property type="entry name" value="PDH_N"/>
    <property type="match status" value="1"/>
</dbReference>
<dbReference type="PROSITE" id="PS51176">
    <property type="entry name" value="PDH_ADH"/>
    <property type="match status" value="1"/>
</dbReference>
<dbReference type="InterPro" id="IPR008927">
    <property type="entry name" value="6-PGluconate_DH-like_C_sf"/>
</dbReference>
<dbReference type="AlphaFoldDB" id="A0A6J6NEZ4"/>
<evidence type="ECO:0000256" key="4">
    <source>
        <dbReference type="ARBA" id="ARBA00022498"/>
    </source>
</evidence>
<dbReference type="SUPFAM" id="SSF55021">
    <property type="entry name" value="ACT-like"/>
    <property type="match status" value="1"/>
</dbReference>
<dbReference type="EC" id="1.3.1.12" evidence="2"/>
<dbReference type="GO" id="GO:0004665">
    <property type="term" value="F:prephenate dehydrogenase (NADP+) activity"/>
    <property type="evidence" value="ECO:0007669"/>
    <property type="project" value="InterPro"/>
</dbReference>
<keyword evidence="7" id="KW-0057">Aromatic amino acid biosynthesis</keyword>
<dbReference type="GO" id="GO:0006571">
    <property type="term" value="P:tyrosine biosynthetic process"/>
    <property type="evidence" value="ECO:0007669"/>
    <property type="project" value="UniProtKB-UniPathway"/>
</dbReference>
<dbReference type="CDD" id="cd02116">
    <property type="entry name" value="ACT"/>
    <property type="match status" value="1"/>
</dbReference>
<dbReference type="SUPFAM" id="SSF51735">
    <property type="entry name" value="NAD(P)-binding Rossmann-fold domains"/>
    <property type="match status" value="1"/>
</dbReference>
<dbReference type="Gene3D" id="3.40.50.720">
    <property type="entry name" value="NAD(P)-binding Rossmann-like Domain"/>
    <property type="match status" value="1"/>
</dbReference>
<dbReference type="SUPFAM" id="SSF48179">
    <property type="entry name" value="6-phosphogluconate dehydrogenase C-terminal domain-like"/>
    <property type="match status" value="1"/>
</dbReference>
<gene>
    <name evidence="11" type="ORF">UFOPK2366_00346</name>
</gene>
<dbReference type="PANTHER" id="PTHR21363:SF0">
    <property type="entry name" value="PREPHENATE DEHYDROGENASE [NADP(+)]"/>
    <property type="match status" value="1"/>
</dbReference>
<evidence type="ECO:0000256" key="8">
    <source>
        <dbReference type="ARBA" id="ARBA00049260"/>
    </source>
</evidence>
<sequence>MTTQRRANIVGLGLIGGSVGLALRERGWYVHGEDNDQRRVDRAMAIGAIDEQTMCADSDVTFVATPVLTIADQVQRCLNATTGIVTDVGSVKGAIVAAIEDPRFVGGHPMAGSELEGLDGADATMFAGAVWVLTPTATTADSTFATMASIAADFGADVVVLSADRHDQVVAVVSHVPHLAAATLMGLASERGEEHAALLRLAAGGFRDMTRIASGHPGIWLDICAENREAILGGLDGLIDGLRRMREIIRDDDRAALHERLRRARDARANLPTRGMRPNELAEVRIPIPDRTGAAAEVFTLAAELGVNIASFEVVHSVEGNRGVAIVLIDVNTADLFRGGLVARGFRPAIQRLD</sequence>
<accession>A0A6J6NEZ4</accession>
<dbReference type="GO" id="GO:0008977">
    <property type="term" value="F:prephenate dehydrogenase (NAD+) activity"/>
    <property type="evidence" value="ECO:0007669"/>
    <property type="project" value="UniProtKB-EC"/>
</dbReference>
<dbReference type="Gene3D" id="1.10.3660.10">
    <property type="entry name" value="6-phosphogluconate dehydrogenase C-terminal like domain"/>
    <property type="match status" value="1"/>
</dbReference>
<evidence type="ECO:0000259" key="9">
    <source>
        <dbReference type="PROSITE" id="PS51176"/>
    </source>
</evidence>
<evidence type="ECO:0000256" key="7">
    <source>
        <dbReference type="ARBA" id="ARBA00023141"/>
    </source>
</evidence>
<dbReference type="PANTHER" id="PTHR21363">
    <property type="entry name" value="PREPHENATE DEHYDROGENASE"/>
    <property type="match status" value="1"/>
</dbReference>
<keyword evidence="6" id="KW-0520">NAD</keyword>
<dbReference type="Pfam" id="PF20463">
    <property type="entry name" value="PDH_C"/>
    <property type="match status" value="1"/>
</dbReference>
<evidence type="ECO:0000256" key="2">
    <source>
        <dbReference type="ARBA" id="ARBA00012068"/>
    </source>
</evidence>
<dbReference type="InterPro" id="IPR036291">
    <property type="entry name" value="NAD(P)-bd_dom_sf"/>
</dbReference>